<feature type="signal peptide" evidence="4">
    <location>
        <begin position="1"/>
        <end position="23"/>
    </location>
</feature>
<evidence type="ECO:0000256" key="2">
    <source>
        <dbReference type="ARBA" id="ARBA00022448"/>
    </source>
</evidence>
<evidence type="ECO:0000256" key="4">
    <source>
        <dbReference type="SAM" id="SignalP"/>
    </source>
</evidence>
<evidence type="ECO:0000313" key="6">
    <source>
        <dbReference type="EMBL" id="MCG4743917.1"/>
    </source>
</evidence>
<name>A0AAX1SRQ5_9FIRM</name>
<dbReference type="Proteomes" id="UP001299608">
    <property type="component" value="Unassembled WGS sequence"/>
</dbReference>
<dbReference type="GO" id="GO:0042597">
    <property type="term" value="C:periplasmic space"/>
    <property type="evidence" value="ECO:0007669"/>
    <property type="project" value="UniProtKB-ARBA"/>
</dbReference>
<proteinExistence type="inferred from homology"/>
<comment type="similarity">
    <text evidence="1">Belongs to the bacterial solute-binding protein 5 family.</text>
</comment>
<dbReference type="EMBL" id="JAAITT010000007">
    <property type="protein sequence ID" value="NSJ48429.1"/>
    <property type="molecule type" value="Genomic_DNA"/>
</dbReference>
<reference evidence="6" key="3">
    <citation type="submission" date="2022-01" db="EMBL/GenBank/DDBJ databases">
        <title>Collection of gut derived symbiotic bacterial strains cultured from healthy donors.</title>
        <authorList>
            <person name="Lin H."/>
            <person name="Kohout C."/>
            <person name="Waligurski E."/>
            <person name="Pamer E.G."/>
        </authorList>
    </citation>
    <scope>NUCLEOTIDE SEQUENCE</scope>
    <source>
        <strain evidence="6">DFI.6.55</strain>
    </source>
</reference>
<dbReference type="Pfam" id="PF00496">
    <property type="entry name" value="SBP_bac_5"/>
    <property type="match status" value="1"/>
</dbReference>
<keyword evidence="3 4" id="KW-0732">Signal</keyword>
<evidence type="ECO:0000313" key="9">
    <source>
        <dbReference type="Proteomes" id="UP001299608"/>
    </source>
</evidence>
<protein>
    <submittedName>
        <fullName evidence="6">ABC transporter substrate-binding protein</fullName>
    </submittedName>
</protein>
<dbReference type="GeneID" id="97204154"/>
<accession>A0AAX1SRQ5</accession>
<dbReference type="Gene3D" id="3.90.76.10">
    <property type="entry name" value="Dipeptide-binding Protein, Domain 1"/>
    <property type="match status" value="1"/>
</dbReference>
<dbReference type="SUPFAM" id="SSF53850">
    <property type="entry name" value="Periplasmic binding protein-like II"/>
    <property type="match status" value="1"/>
</dbReference>
<dbReference type="InterPro" id="IPR039424">
    <property type="entry name" value="SBP_5"/>
</dbReference>
<dbReference type="GO" id="GO:1904680">
    <property type="term" value="F:peptide transmembrane transporter activity"/>
    <property type="evidence" value="ECO:0007669"/>
    <property type="project" value="TreeGrafter"/>
</dbReference>
<keyword evidence="8" id="KW-1185">Reference proteome</keyword>
<dbReference type="EMBL" id="JAKNGE010000001">
    <property type="protein sequence ID" value="MCG4743917.1"/>
    <property type="molecule type" value="Genomic_DNA"/>
</dbReference>
<gene>
    <name evidence="7" type="ORF">G5B36_06915</name>
    <name evidence="6" type="ORF">L0N08_00655</name>
</gene>
<comment type="caution">
    <text evidence="6">The sequence shown here is derived from an EMBL/GenBank/DDBJ whole genome shotgun (WGS) entry which is preliminary data.</text>
</comment>
<evidence type="ECO:0000313" key="7">
    <source>
        <dbReference type="EMBL" id="NSJ48429.1"/>
    </source>
</evidence>
<dbReference type="PROSITE" id="PS51257">
    <property type="entry name" value="PROKAR_LIPOPROTEIN"/>
    <property type="match status" value="1"/>
</dbReference>
<reference evidence="7" key="2">
    <citation type="submission" date="2020-02" db="EMBL/GenBank/DDBJ databases">
        <authorList>
            <person name="Littmann E."/>
            <person name="Sorbara M."/>
        </authorList>
    </citation>
    <scope>NUCLEOTIDE SEQUENCE</scope>
    <source>
        <strain evidence="7">MSK.1.17</strain>
    </source>
</reference>
<dbReference type="Proteomes" id="UP000669239">
    <property type="component" value="Unassembled WGS sequence"/>
</dbReference>
<dbReference type="GO" id="GO:0043190">
    <property type="term" value="C:ATP-binding cassette (ABC) transporter complex"/>
    <property type="evidence" value="ECO:0007669"/>
    <property type="project" value="InterPro"/>
</dbReference>
<dbReference type="Gene3D" id="3.10.105.10">
    <property type="entry name" value="Dipeptide-binding Protein, Domain 3"/>
    <property type="match status" value="1"/>
</dbReference>
<dbReference type="RefSeq" id="WP_117556790.1">
    <property type="nucleotide sequence ID" value="NZ_BAABZL010000001.1"/>
</dbReference>
<sequence length="522" mass="56167">MKKRMLNCLVAAAVLALALTGCGGGQKSGDAPAASGSAQGGGAGEAKDSLTIALTNEPTTLDPQLAADSIGGMIILNLHDPLVRRDPDGNVVPGLAETWEVSDDGMSITFHLQEGVKFQDGSGLTAEDVAFSLNRAIDKPQSELYTSFMDSAEAVDGSTVKVNLKYKELAALQYLTQTNSAIVSKAYVESVGDENYAAKPCGTGPYKLVEWQKGSKIILESNEDYYRGAPAIKHIELRVLKEATTAMVALESGDVDLVYNIGGLDVMAVQSNDKLGYQETNGTAIWNLAFNVNVEPFDDVKVRKALAMAVKRDDIIAGAMDGAGMPAEIILTDQTAPNPGADAIDTPKYDVEGARALLAEAGYPDGFKTTIYVREDYTKKIASIVQSQWKEIGVDAEIQVMERAALLSDIKAGKLGCYTVGNVSMTLDSTFLLGTLSTDNIPDSNMTFYSNPEYDRIVEEQANTDDGAKRLELITEALKIEAEDVPRINLFYMVSNIAYNKDLNCTVCPAMESYDWSGFSWN</sequence>
<feature type="chain" id="PRO_5043298050" evidence="4">
    <location>
        <begin position="24"/>
        <end position="522"/>
    </location>
</feature>
<evidence type="ECO:0000256" key="1">
    <source>
        <dbReference type="ARBA" id="ARBA00005695"/>
    </source>
</evidence>
<dbReference type="GO" id="GO:0015833">
    <property type="term" value="P:peptide transport"/>
    <property type="evidence" value="ECO:0007669"/>
    <property type="project" value="TreeGrafter"/>
</dbReference>
<dbReference type="InterPro" id="IPR000914">
    <property type="entry name" value="SBP_5_dom"/>
</dbReference>
<keyword evidence="2" id="KW-0813">Transport</keyword>
<evidence type="ECO:0000313" key="8">
    <source>
        <dbReference type="Proteomes" id="UP000669239"/>
    </source>
</evidence>
<evidence type="ECO:0000256" key="3">
    <source>
        <dbReference type="ARBA" id="ARBA00022729"/>
    </source>
</evidence>
<reference evidence="7 8" key="1">
    <citation type="journal article" date="2020" name="Cell Host Microbe">
        <title>Functional and Genomic Variation between Human-Derived Isolates of Lachnospiraceae Reveals Inter- and Intra-Species Diversity.</title>
        <authorList>
            <person name="Sorbara M.T."/>
            <person name="Littmann E.R."/>
            <person name="Fontana E."/>
            <person name="Moody T.U."/>
            <person name="Kohout C.E."/>
            <person name="Gjonbalaj M."/>
            <person name="Eaton V."/>
            <person name="Seok R."/>
            <person name="Leiner I.M."/>
            <person name="Pamer E.G."/>
        </authorList>
    </citation>
    <scope>NUCLEOTIDE SEQUENCE [LARGE SCALE GENOMIC DNA]</scope>
    <source>
        <strain evidence="7 8">MSK.1.17</strain>
    </source>
</reference>
<dbReference type="Gene3D" id="3.40.190.10">
    <property type="entry name" value="Periplasmic binding protein-like II"/>
    <property type="match status" value="1"/>
</dbReference>
<organism evidence="6 9">
    <name type="scientific">Enterocloster aldenensis</name>
    <dbReference type="NCBI Taxonomy" id="358742"/>
    <lineage>
        <taxon>Bacteria</taxon>
        <taxon>Bacillati</taxon>
        <taxon>Bacillota</taxon>
        <taxon>Clostridia</taxon>
        <taxon>Lachnospirales</taxon>
        <taxon>Lachnospiraceae</taxon>
        <taxon>Enterocloster</taxon>
    </lineage>
</organism>
<dbReference type="PIRSF" id="PIRSF002741">
    <property type="entry name" value="MppA"/>
    <property type="match status" value="1"/>
</dbReference>
<feature type="domain" description="Solute-binding protein family 5" evidence="5">
    <location>
        <begin position="90"/>
        <end position="438"/>
    </location>
</feature>
<dbReference type="CDD" id="cd00995">
    <property type="entry name" value="PBP2_NikA_DppA_OppA_like"/>
    <property type="match status" value="1"/>
</dbReference>
<dbReference type="PANTHER" id="PTHR30290">
    <property type="entry name" value="PERIPLASMIC BINDING COMPONENT OF ABC TRANSPORTER"/>
    <property type="match status" value="1"/>
</dbReference>
<dbReference type="PANTHER" id="PTHR30290:SF9">
    <property type="entry name" value="OLIGOPEPTIDE-BINDING PROTEIN APPA"/>
    <property type="match status" value="1"/>
</dbReference>
<evidence type="ECO:0000259" key="5">
    <source>
        <dbReference type="Pfam" id="PF00496"/>
    </source>
</evidence>
<dbReference type="AlphaFoldDB" id="A0AAX1SRQ5"/>
<dbReference type="InterPro" id="IPR030678">
    <property type="entry name" value="Peptide/Ni-bd"/>
</dbReference>